<dbReference type="AlphaFoldDB" id="A0A921NTA2"/>
<dbReference type="Pfam" id="PF00072">
    <property type="entry name" value="Response_reg"/>
    <property type="match status" value="1"/>
</dbReference>
<dbReference type="EMBL" id="APKE01000031">
    <property type="protein sequence ID" value="KAF0675108.1"/>
    <property type="molecule type" value="Genomic_DNA"/>
</dbReference>
<dbReference type="InterPro" id="IPR001789">
    <property type="entry name" value="Sig_transdc_resp-reg_receiver"/>
</dbReference>
<protein>
    <submittedName>
        <fullName evidence="4">Two component response regulator</fullName>
    </submittedName>
</protein>
<reference evidence="4" key="1">
    <citation type="submission" date="2013-03" db="EMBL/GenBank/DDBJ databases">
        <title>Genome Sequence of the Profundibacterium mesophilum strain KAUST100406-0324T from Red Sea, a novel genus in the family Rhodobacteraceae.</title>
        <authorList>
            <person name="Essack M."/>
            <person name="Alam I."/>
            <person name="Lafi F."/>
            <person name="Alawi W."/>
            <person name="Kamanu F."/>
            <person name="Al-Suwailem A."/>
            <person name="Lee O.O."/>
            <person name="Xu Y."/>
            <person name="Bajic V."/>
            <person name="Qian P.-Y."/>
            <person name="Archer J."/>
        </authorList>
    </citation>
    <scope>NUCLEOTIDE SEQUENCE</scope>
    <source>
        <strain evidence="4">KAUST100406-0324</strain>
    </source>
</reference>
<accession>A0A921NTA2</accession>
<dbReference type="PROSITE" id="PS50110">
    <property type="entry name" value="RESPONSE_REGULATORY"/>
    <property type="match status" value="1"/>
</dbReference>
<dbReference type="OrthoDB" id="7060229at2"/>
<dbReference type="PANTHER" id="PTHR44591:SF24">
    <property type="entry name" value="PROTEIN-GLUTAMATE METHYLESTERASE_PROTEIN-GLUTAMINE GLUTAMINASE 1"/>
    <property type="match status" value="1"/>
</dbReference>
<dbReference type="SUPFAM" id="SSF52172">
    <property type="entry name" value="CheY-like"/>
    <property type="match status" value="1"/>
</dbReference>
<feature type="domain" description="Response regulatory" evidence="3">
    <location>
        <begin position="4"/>
        <end position="119"/>
    </location>
</feature>
<evidence type="ECO:0000259" key="3">
    <source>
        <dbReference type="PROSITE" id="PS50110"/>
    </source>
</evidence>
<dbReference type="RefSeq" id="WP_159966099.1">
    <property type="nucleotide sequence ID" value="NZ_APKE01000031.1"/>
</dbReference>
<dbReference type="InterPro" id="IPR050595">
    <property type="entry name" value="Bact_response_regulator"/>
</dbReference>
<dbReference type="Gene3D" id="3.40.50.2300">
    <property type="match status" value="1"/>
</dbReference>
<dbReference type="SMART" id="SM00448">
    <property type="entry name" value="REC"/>
    <property type="match status" value="1"/>
</dbReference>
<gene>
    <name evidence="4" type="ORF">PMES_02569</name>
</gene>
<evidence type="ECO:0000313" key="4">
    <source>
        <dbReference type="EMBL" id="KAF0675108.1"/>
    </source>
</evidence>
<keyword evidence="1 2" id="KW-0597">Phosphoprotein</keyword>
<evidence type="ECO:0000256" key="1">
    <source>
        <dbReference type="ARBA" id="ARBA00022553"/>
    </source>
</evidence>
<dbReference type="Proteomes" id="UP000698242">
    <property type="component" value="Unassembled WGS sequence"/>
</dbReference>
<evidence type="ECO:0000313" key="5">
    <source>
        <dbReference type="Proteomes" id="UP000698242"/>
    </source>
</evidence>
<proteinExistence type="predicted"/>
<sequence length="128" mass="13641">MAMRVLIVEDEVFIALDLESHLEMMGHEVLGIAANKNTCLAQAEASRPDLALVDLHLAGPSSGIEAAAELRRDHGIACILVSGSLHELSPGDIERIEPLAMLAKPFSMTALTDALETADRILARRCGG</sequence>
<dbReference type="InterPro" id="IPR011006">
    <property type="entry name" value="CheY-like_superfamily"/>
</dbReference>
<dbReference type="GO" id="GO:0000160">
    <property type="term" value="P:phosphorelay signal transduction system"/>
    <property type="evidence" value="ECO:0007669"/>
    <property type="project" value="InterPro"/>
</dbReference>
<comment type="caution">
    <text evidence="4">The sequence shown here is derived from an EMBL/GenBank/DDBJ whole genome shotgun (WGS) entry which is preliminary data.</text>
</comment>
<dbReference type="PANTHER" id="PTHR44591">
    <property type="entry name" value="STRESS RESPONSE REGULATOR PROTEIN 1"/>
    <property type="match status" value="1"/>
</dbReference>
<keyword evidence="5" id="KW-1185">Reference proteome</keyword>
<feature type="modified residue" description="4-aspartylphosphate" evidence="2">
    <location>
        <position position="54"/>
    </location>
</feature>
<organism evidence="4 5">
    <name type="scientific">Profundibacterium mesophilum KAUST100406-0324</name>
    <dbReference type="NCBI Taxonomy" id="1037889"/>
    <lineage>
        <taxon>Bacteria</taxon>
        <taxon>Pseudomonadati</taxon>
        <taxon>Pseudomonadota</taxon>
        <taxon>Alphaproteobacteria</taxon>
        <taxon>Rhodobacterales</taxon>
        <taxon>Roseobacteraceae</taxon>
        <taxon>Profundibacterium</taxon>
    </lineage>
</organism>
<name>A0A921NTA2_9RHOB</name>
<evidence type="ECO:0000256" key="2">
    <source>
        <dbReference type="PROSITE-ProRule" id="PRU00169"/>
    </source>
</evidence>